<dbReference type="Proteomes" id="UP000250572">
    <property type="component" value="Unassembled WGS sequence"/>
</dbReference>
<accession>A0A315VQQ2</accession>
<evidence type="ECO:0000256" key="2">
    <source>
        <dbReference type="ARBA" id="ARBA00022741"/>
    </source>
</evidence>
<evidence type="ECO:0000256" key="3">
    <source>
        <dbReference type="ARBA" id="ARBA00023134"/>
    </source>
</evidence>
<evidence type="ECO:0000313" key="7">
    <source>
        <dbReference type="Proteomes" id="UP000250572"/>
    </source>
</evidence>
<reference evidence="6 7" key="1">
    <citation type="journal article" date="2018" name="G3 (Bethesda)">
        <title>A High-Quality Reference Genome for the Invasive Mosquitofish Gambusia affinis Using a Chicago Library.</title>
        <authorList>
            <person name="Hoffberg S.L."/>
            <person name="Troendle N.J."/>
            <person name="Glenn T.C."/>
            <person name="Mahmud O."/>
            <person name="Louha S."/>
            <person name="Chalopin D."/>
            <person name="Bennetzen J.L."/>
            <person name="Mauricio R."/>
        </authorList>
    </citation>
    <scope>NUCLEOTIDE SEQUENCE [LARGE SCALE GENOMIC DNA]</scope>
    <source>
        <strain evidence="6">NE01/NJP1002.9</strain>
        <tissue evidence="6">Muscle</tissue>
    </source>
</reference>
<dbReference type="PANTHER" id="PTHR10903:SF184">
    <property type="entry name" value="GTP-BINDING PROTEIN A"/>
    <property type="match status" value="1"/>
</dbReference>
<comment type="caution">
    <text evidence="6">The sequence shown here is derived from an EMBL/GenBank/DDBJ whole genome shotgun (WGS) entry which is preliminary data.</text>
</comment>
<dbReference type="PANTHER" id="PTHR10903">
    <property type="entry name" value="GTPASE, IMAP FAMILY MEMBER-RELATED"/>
    <property type="match status" value="1"/>
</dbReference>
<dbReference type="STRING" id="33528.ENSGAFP00000000377"/>
<dbReference type="AlphaFoldDB" id="A0A315VQQ2"/>
<dbReference type="GO" id="GO:0005525">
    <property type="term" value="F:GTP binding"/>
    <property type="evidence" value="ECO:0007669"/>
    <property type="project" value="UniProtKB-KW"/>
</dbReference>
<organism evidence="6 7">
    <name type="scientific">Gambusia affinis</name>
    <name type="common">Western mosquitofish</name>
    <name type="synonym">Heterandria affinis</name>
    <dbReference type="NCBI Taxonomy" id="33528"/>
    <lineage>
        <taxon>Eukaryota</taxon>
        <taxon>Metazoa</taxon>
        <taxon>Chordata</taxon>
        <taxon>Craniata</taxon>
        <taxon>Vertebrata</taxon>
        <taxon>Euteleostomi</taxon>
        <taxon>Actinopterygii</taxon>
        <taxon>Neopterygii</taxon>
        <taxon>Teleostei</taxon>
        <taxon>Neoteleostei</taxon>
        <taxon>Acanthomorphata</taxon>
        <taxon>Ovalentaria</taxon>
        <taxon>Atherinomorphae</taxon>
        <taxon>Cyprinodontiformes</taxon>
        <taxon>Poeciliidae</taxon>
        <taxon>Poeciliinae</taxon>
        <taxon>Gambusia</taxon>
    </lineage>
</organism>
<dbReference type="InterPro" id="IPR006703">
    <property type="entry name" value="G_AIG1"/>
</dbReference>
<feature type="domain" description="AIG1-type G" evidence="5">
    <location>
        <begin position="223"/>
        <end position="420"/>
    </location>
</feature>
<proteinExistence type="inferred from homology"/>
<evidence type="ECO:0000256" key="4">
    <source>
        <dbReference type="SAM" id="MobiDB-lite"/>
    </source>
</evidence>
<dbReference type="Pfam" id="PF04548">
    <property type="entry name" value="AIG1"/>
    <property type="match status" value="2"/>
</dbReference>
<keyword evidence="7" id="KW-1185">Reference proteome</keyword>
<gene>
    <name evidence="6" type="ORF">CCH79_00016165</name>
</gene>
<keyword evidence="3" id="KW-0342">GTP-binding</keyword>
<dbReference type="PROSITE" id="PS51720">
    <property type="entry name" value="G_AIG1"/>
    <property type="match status" value="2"/>
</dbReference>
<keyword evidence="2" id="KW-0547">Nucleotide-binding</keyword>
<name>A0A315VQQ2_GAMAF</name>
<feature type="compositionally biased region" description="Polar residues" evidence="4">
    <location>
        <begin position="432"/>
        <end position="452"/>
    </location>
</feature>
<dbReference type="InterPro" id="IPR027417">
    <property type="entry name" value="P-loop_NTPase"/>
</dbReference>
<dbReference type="InterPro" id="IPR045058">
    <property type="entry name" value="GIMA/IAN/Toc"/>
</dbReference>
<dbReference type="Gene3D" id="3.40.50.300">
    <property type="entry name" value="P-loop containing nucleotide triphosphate hydrolases"/>
    <property type="match status" value="2"/>
</dbReference>
<protein>
    <recommendedName>
        <fullName evidence="5">AIG1-type G domain-containing protein</fullName>
    </recommendedName>
</protein>
<dbReference type="SUPFAM" id="SSF52540">
    <property type="entry name" value="P-loop containing nucleoside triphosphate hydrolases"/>
    <property type="match status" value="2"/>
</dbReference>
<dbReference type="EMBL" id="NHOQ01001398">
    <property type="protein sequence ID" value="PWA24671.1"/>
    <property type="molecule type" value="Genomic_DNA"/>
</dbReference>
<feature type="non-terminal residue" evidence="6">
    <location>
        <position position="653"/>
    </location>
</feature>
<comment type="similarity">
    <text evidence="1">Belongs to the TRAFAC class TrmE-Era-EngA-EngB-Septin-like GTPase superfamily. AIG1/Toc34/Toc159-like paraseptin GTPase family. IAN subfamily.</text>
</comment>
<evidence type="ECO:0000256" key="1">
    <source>
        <dbReference type="ARBA" id="ARBA00008535"/>
    </source>
</evidence>
<evidence type="ECO:0000313" key="6">
    <source>
        <dbReference type="EMBL" id="PWA24671.1"/>
    </source>
</evidence>
<evidence type="ECO:0000259" key="5">
    <source>
        <dbReference type="PROSITE" id="PS51720"/>
    </source>
</evidence>
<feature type="domain" description="AIG1-type G" evidence="5">
    <location>
        <begin position="37"/>
        <end position="221"/>
    </location>
</feature>
<feature type="region of interest" description="Disordered" evidence="4">
    <location>
        <begin position="411"/>
        <end position="456"/>
    </location>
</feature>
<sequence length="653" mass="71701">MAAVRANEECVHGDKWRITGVNGAAVATEPEAGFSRMARHSIVLLGHTGVGKSASGNTILGRTAFESKATFTSVTTEIKKETDTVFGREISVIDTPGILSEGIETEIQTFCKENLDSSSCRFLVVVKIDRFTKEQLEAVNATIRVIEPYGLDQAYLLFTRADHLAGTLEEFINKEKESPESPLQRIVRKFGGRVCSFDNRNGGPDQVKELLQKTGILSAPESLEKRKIVLYGLSGAGKTSSGNTILGSKKFKSDCGFESSTKTCVSKSAIIGSQEITVMDTPGVDDSSRSPQEVAKDLLGALCGEHVHALVIVVKIGKLSKEDCSFLQYFPSMFGPDALSSTMVLFTHGDGLGGESFEEKIRANKEVSQLIEQCKERYCVFDNTQCSNWQQVRNFLQIVDKMVQQNGEQPCDRLEATPFPQQDDNSRPKPFPQSSQSRSGGNAPSGYGSTDPRSPAMIRNQADKVLFSQLGAVRSLLRARLGARRWHHNSEREPCLEQLSVSAGVLSHHVGGDQDVLGPDQRRVDQDVGHGRRRRCCYGDTNNRHHSAATEETDWTEGVPEDHKEGVGVVGLLETAPTLRRGTDIRPADDDTCRGREAVVGSGEAVAVRRQAWAGVGLDEWQRRLVLLPRRLQQELDTEHIMDTRTTTGPWAT</sequence>